<dbReference type="PANTHER" id="PTHR31286:SF165">
    <property type="entry name" value="DUF4283 DOMAIN-CONTAINING PROTEIN"/>
    <property type="match status" value="1"/>
</dbReference>
<organism evidence="2">
    <name type="scientific">Sesamum radiatum</name>
    <name type="common">Black benniseed</name>
    <dbReference type="NCBI Taxonomy" id="300843"/>
    <lineage>
        <taxon>Eukaryota</taxon>
        <taxon>Viridiplantae</taxon>
        <taxon>Streptophyta</taxon>
        <taxon>Embryophyta</taxon>
        <taxon>Tracheophyta</taxon>
        <taxon>Spermatophyta</taxon>
        <taxon>Magnoliopsida</taxon>
        <taxon>eudicotyledons</taxon>
        <taxon>Gunneridae</taxon>
        <taxon>Pentapetalae</taxon>
        <taxon>asterids</taxon>
        <taxon>lamiids</taxon>
        <taxon>Lamiales</taxon>
        <taxon>Pedaliaceae</taxon>
        <taxon>Sesamum</taxon>
    </lineage>
</organism>
<feature type="compositionally biased region" description="Polar residues" evidence="1">
    <location>
        <begin position="128"/>
        <end position="140"/>
    </location>
</feature>
<feature type="region of interest" description="Disordered" evidence="1">
    <location>
        <begin position="262"/>
        <end position="293"/>
    </location>
</feature>
<feature type="compositionally biased region" description="Basic and acidic residues" evidence="1">
    <location>
        <begin position="564"/>
        <end position="587"/>
    </location>
</feature>
<evidence type="ECO:0008006" key="3">
    <source>
        <dbReference type="Google" id="ProtNLM"/>
    </source>
</evidence>
<evidence type="ECO:0000256" key="1">
    <source>
        <dbReference type="SAM" id="MobiDB-lite"/>
    </source>
</evidence>
<dbReference type="InterPro" id="IPR040256">
    <property type="entry name" value="At4g02000-like"/>
</dbReference>
<feature type="region of interest" description="Disordered" evidence="1">
    <location>
        <begin position="97"/>
        <end position="140"/>
    </location>
</feature>
<proteinExistence type="predicted"/>
<dbReference type="AlphaFoldDB" id="A0AAW2JDB9"/>
<accession>A0AAW2JDB9</accession>
<feature type="compositionally biased region" description="Low complexity" evidence="1">
    <location>
        <begin position="97"/>
        <end position="114"/>
    </location>
</feature>
<feature type="region of interest" description="Disordered" evidence="1">
    <location>
        <begin position="305"/>
        <end position="330"/>
    </location>
</feature>
<protein>
    <recommendedName>
        <fullName evidence="3">DUF4283 domain-containing protein</fullName>
    </recommendedName>
</protein>
<reference evidence="2" key="1">
    <citation type="submission" date="2020-06" db="EMBL/GenBank/DDBJ databases">
        <authorList>
            <person name="Li T."/>
            <person name="Hu X."/>
            <person name="Zhang T."/>
            <person name="Song X."/>
            <person name="Zhang H."/>
            <person name="Dai N."/>
            <person name="Sheng W."/>
            <person name="Hou X."/>
            <person name="Wei L."/>
        </authorList>
    </citation>
    <scope>NUCLEOTIDE SEQUENCE</scope>
    <source>
        <strain evidence="2">G02</strain>
        <tissue evidence="2">Leaf</tissue>
    </source>
</reference>
<gene>
    <name evidence="2" type="ORF">Sradi_7006200</name>
</gene>
<reference evidence="2" key="2">
    <citation type="journal article" date="2024" name="Plant">
        <title>Genomic evolution and insights into agronomic trait innovations of Sesamum species.</title>
        <authorList>
            <person name="Miao H."/>
            <person name="Wang L."/>
            <person name="Qu L."/>
            <person name="Liu H."/>
            <person name="Sun Y."/>
            <person name="Le M."/>
            <person name="Wang Q."/>
            <person name="Wei S."/>
            <person name="Zheng Y."/>
            <person name="Lin W."/>
            <person name="Duan Y."/>
            <person name="Cao H."/>
            <person name="Xiong S."/>
            <person name="Wang X."/>
            <person name="Wei L."/>
            <person name="Li C."/>
            <person name="Ma Q."/>
            <person name="Ju M."/>
            <person name="Zhao R."/>
            <person name="Li G."/>
            <person name="Mu C."/>
            <person name="Tian Q."/>
            <person name="Mei H."/>
            <person name="Zhang T."/>
            <person name="Gao T."/>
            <person name="Zhang H."/>
        </authorList>
    </citation>
    <scope>NUCLEOTIDE SEQUENCE</scope>
    <source>
        <strain evidence="2">G02</strain>
    </source>
</reference>
<evidence type="ECO:0000313" key="2">
    <source>
        <dbReference type="EMBL" id="KAL0291986.1"/>
    </source>
</evidence>
<feature type="compositionally biased region" description="Polar residues" evidence="1">
    <location>
        <begin position="651"/>
        <end position="661"/>
    </location>
</feature>
<feature type="region of interest" description="Disordered" evidence="1">
    <location>
        <begin position="1"/>
        <end position="20"/>
    </location>
</feature>
<dbReference type="EMBL" id="JACGWJ010000479">
    <property type="protein sequence ID" value="KAL0291986.1"/>
    <property type="molecule type" value="Genomic_DNA"/>
</dbReference>
<name>A0AAW2JDB9_SESRA</name>
<feature type="region of interest" description="Disordered" evidence="1">
    <location>
        <begin position="642"/>
        <end position="661"/>
    </location>
</feature>
<feature type="region of interest" description="Disordered" evidence="1">
    <location>
        <begin position="542"/>
        <end position="609"/>
    </location>
</feature>
<dbReference type="PANTHER" id="PTHR31286">
    <property type="entry name" value="GLYCINE-RICH CELL WALL STRUCTURAL PROTEIN 1.8-LIKE"/>
    <property type="match status" value="1"/>
</dbReference>
<sequence>MQIRVSSIGGASAPVAAEGTSRPAVTAAARVVSLPTTDDRETAPLVIAAVPEANGVDGARLECGAGGKLGGHHISPPQPRMDGSMGAAHLRATAPADFIPTPTTTPPASFFVAADGDVSGTAPPPNGDDQTSVTPPYGQNPTDFNLGEFLALANRVVDVGDVESVAALADLKRRWVRNLGMEGLPRQWMEADRLASTYPGSAMAPPLATRDDPIDAEDDIQLSVNAGRGIAAAVFPIAIWVGDNAAPPEVFIPAATVASAPLPRPREAADSPQPLSTIPKPDGAVVGADSRAQAAASVDLLPAPATQDQPEAEPQNRAPLPASPPVNGTAPTPPIYIGTVQLNPTPPSFDKIAVAFHNSTRKTLSYVPPTVQNGEIVVRPSLEMIRDGSKRWSSTALGTSWGKNPIFLLSRSLLVLFGREFGMLPRHPMKWEPGMVLRKLQHTQVPAWIKMRHLPVELWTPEGLSVVASGIGKPLYPDSITRACTRLDFARVCIMLDITSTLPKHVVIMVPKEDGSESACKVDIEYEWLPPKCTTCISLGHHSKECPSTRPRHPPVSVYVPKPRPLEQKGPTNDEPKHKRDGTERVRQPLRKAPLNLQPDPKLAEESRLGHSVDVVDTVGTHADRGKAIVIYNAFDMLTEIDGDVDDSKGPISSPTTRVDD</sequence>
<comment type="caution">
    <text evidence="2">The sequence shown here is derived from an EMBL/GenBank/DDBJ whole genome shotgun (WGS) entry which is preliminary data.</text>
</comment>